<dbReference type="EMBL" id="LQYE01000001">
    <property type="protein sequence ID" value="OAT70960.1"/>
    <property type="molecule type" value="Genomic_DNA"/>
</dbReference>
<evidence type="ECO:0000313" key="2">
    <source>
        <dbReference type="EMBL" id="OAT70960.1"/>
    </source>
</evidence>
<name>A0A179VGG6_9MYCO</name>
<keyword evidence="1" id="KW-1133">Transmembrane helix</keyword>
<dbReference type="AlphaFoldDB" id="A0A179VGG6"/>
<keyword evidence="1" id="KW-0812">Transmembrane</keyword>
<proteinExistence type="predicted"/>
<feature type="transmembrane region" description="Helical" evidence="1">
    <location>
        <begin position="37"/>
        <end position="60"/>
    </location>
</feature>
<gene>
    <name evidence="2" type="ORF">AWB85_06740</name>
</gene>
<dbReference type="Proteomes" id="UP000186919">
    <property type="component" value="Unassembled WGS sequence"/>
</dbReference>
<dbReference type="RefSeq" id="WP_064628094.1">
    <property type="nucleotide sequence ID" value="NZ_LQYE01000001.1"/>
</dbReference>
<keyword evidence="1" id="KW-0472">Membrane</keyword>
<sequence length="61" mass="6462">MNTATVCGGCGRVVMRPMGGEVCQKCRQGQMPTPSDAWAHALMIIVTLFIVGIVAVQAGWL</sequence>
<evidence type="ECO:0000256" key="1">
    <source>
        <dbReference type="SAM" id="Phobius"/>
    </source>
</evidence>
<evidence type="ECO:0000313" key="3">
    <source>
        <dbReference type="Proteomes" id="UP000186919"/>
    </source>
</evidence>
<organism evidence="2 3">
    <name type="scientific">Mycobacteroides immunogenum</name>
    <dbReference type="NCBI Taxonomy" id="83262"/>
    <lineage>
        <taxon>Bacteria</taxon>
        <taxon>Bacillati</taxon>
        <taxon>Actinomycetota</taxon>
        <taxon>Actinomycetes</taxon>
        <taxon>Mycobacteriales</taxon>
        <taxon>Mycobacteriaceae</taxon>
        <taxon>Mycobacteroides</taxon>
    </lineage>
</organism>
<comment type="caution">
    <text evidence="2">The sequence shown here is derived from an EMBL/GenBank/DDBJ whole genome shotgun (WGS) entry which is preliminary data.</text>
</comment>
<reference evidence="2 3" key="1">
    <citation type="submission" date="2016-01" db="EMBL/GenBank/DDBJ databases">
        <title>Mycobacterium immunogenum strain CD11_6 genome sequencing and assembly.</title>
        <authorList>
            <person name="Kaur G."/>
            <person name="Nair G.R."/>
            <person name="Mayilraj S."/>
        </authorList>
    </citation>
    <scope>NUCLEOTIDE SEQUENCE [LARGE SCALE GENOMIC DNA]</scope>
    <source>
        <strain evidence="2 3">CD11-6</strain>
    </source>
</reference>
<protein>
    <submittedName>
        <fullName evidence="2">Uncharacterized protein</fullName>
    </submittedName>
</protein>
<accession>A0A179VGG6</accession>